<comment type="caution">
    <text evidence="1">The sequence shown here is derived from an EMBL/GenBank/DDBJ whole genome shotgun (WGS) entry which is preliminary data.</text>
</comment>
<reference evidence="1 3" key="1">
    <citation type="submission" date="2020-05" db="EMBL/GenBank/DDBJ databases">
        <title>Genome Sequencing of Type Strains.</title>
        <authorList>
            <person name="Lemaire J.F."/>
            <person name="Inderbitzin P."/>
            <person name="Gregorio O.A."/>
            <person name="Collins S.B."/>
            <person name="Wespe N."/>
            <person name="Knight-Connoni V."/>
        </authorList>
    </citation>
    <scope>NUCLEOTIDE SEQUENCE [LARGE SCALE GENOMIC DNA]</scope>
    <source>
        <strain evidence="1 3">ATCC 19096</strain>
    </source>
</reference>
<evidence type="ECO:0000313" key="3">
    <source>
        <dbReference type="Proteomes" id="UP000573001"/>
    </source>
</evidence>
<dbReference type="Proteomes" id="UP000573001">
    <property type="component" value="Unassembled WGS sequence"/>
</dbReference>
<organism evidence="1 3">
    <name type="scientific">Curtobacterium pusillum</name>
    <dbReference type="NCBI Taxonomy" id="69373"/>
    <lineage>
        <taxon>Bacteria</taxon>
        <taxon>Bacillati</taxon>
        <taxon>Actinomycetota</taxon>
        <taxon>Actinomycetes</taxon>
        <taxon>Micrococcales</taxon>
        <taxon>Microbacteriaceae</taxon>
        <taxon>Curtobacterium</taxon>
    </lineage>
</organism>
<feature type="non-terminal residue" evidence="1">
    <location>
        <position position="1"/>
    </location>
</feature>
<protein>
    <submittedName>
        <fullName evidence="1">Heat-shock protein HtpX</fullName>
    </submittedName>
</protein>
<dbReference type="EMBL" id="JABMCE010000027">
    <property type="protein sequence ID" value="NUU12333.1"/>
    <property type="molecule type" value="Genomic_DNA"/>
</dbReference>
<dbReference type="EMBL" id="JABMCE010000037">
    <property type="protein sequence ID" value="NUU12429.1"/>
    <property type="molecule type" value="Genomic_DNA"/>
</dbReference>
<keyword evidence="3" id="KW-1185">Reference proteome</keyword>
<accession>A0ABX2M4D1</accession>
<sequence>DWDLTDPAGRGIEDVRPIRDDIKHRVQTLLAELLPAEATA</sequence>
<evidence type="ECO:0000313" key="2">
    <source>
        <dbReference type="EMBL" id="NUU12429.1"/>
    </source>
</evidence>
<evidence type="ECO:0000313" key="1">
    <source>
        <dbReference type="EMBL" id="NUU12333.1"/>
    </source>
</evidence>
<name>A0ABX2M4D1_9MICO</name>
<proteinExistence type="predicted"/>
<gene>
    <name evidence="1" type="ORF">HP507_00500</name>
    <name evidence="2" type="ORF">HP507_01005</name>
</gene>